<name>W6MAW8_9GAMM</name>
<dbReference type="Proteomes" id="UP000035760">
    <property type="component" value="Unassembled WGS sequence"/>
</dbReference>
<reference evidence="14" key="2">
    <citation type="submission" date="2014-03" db="EMBL/GenBank/DDBJ databases">
        <title>Candidatus Competibacter-lineage genomes retrieved from metagenomes reveal functional metabolic diversity.</title>
        <authorList>
            <person name="McIlroy S.J."/>
            <person name="Albertsen M."/>
            <person name="Andresen E.K."/>
            <person name="Saunders A.M."/>
            <person name="Kristiansen R."/>
            <person name="Stokholm-Bjerregaard M."/>
            <person name="Nielsen K.L."/>
            <person name="Nielsen P.H."/>
        </authorList>
    </citation>
    <scope>NUCLEOTIDE SEQUENCE</scope>
    <source>
        <strain evidence="14">Run_A_D11</strain>
    </source>
</reference>
<evidence type="ECO:0000256" key="5">
    <source>
        <dbReference type="ARBA" id="ARBA00022989"/>
    </source>
</evidence>
<keyword evidence="3" id="KW-0997">Cell inner membrane</keyword>
<comment type="similarity">
    <text evidence="8">Belongs to the PpiD chaperone family.</text>
</comment>
<comment type="subcellular location">
    <subcellularLocation>
        <location evidence="1">Cell inner membrane</location>
        <topology evidence="1">Single-pass type II membrane protein</topology>
        <orientation evidence="1">Periplasmic side</orientation>
    </subcellularLocation>
</comment>
<keyword evidence="5 12" id="KW-1133">Transmembrane helix</keyword>
<evidence type="ECO:0000256" key="11">
    <source>
        <dbReference type="PROSITE-ProRule" id="PRU00278"/>
    </source>
</evidence>
<evidence type="ECO:0000313" key="15">
    <source>
        <dbReference type="Proteomes" id="UP000035760"/>
    </source>
</evidence>
<reference evidence="14" key="1">
    <citation type="submission" date="2013-07" db="EMBL/GenBank/DDBJ databases">
        <authorList>
            <person name="McIlroy S."/>
        </authorList>
    </citation>
    <scope>NUCLEOTIDE SEQUENCE [LARGE SCALE GENOMIC DNA]</scope>
    <source>
        <strain evidence="14">Run_A_D11</strain>
    </source>
</reference>
<proteinExistence type="inferred from homology"/>
<keyword evidence="7" id="KW-0143">Chaperone</keyword>
<sequence>MLLQKIRDHAQGWFSYIIIGLLIIPFAVWGINYYFEGGGPMDAAVVGNGKITVQEFQRAYQQQRQRMQAMLGNNMDPSLLEGPRLKQDVLRQLVDERILDEIARDQGFRIGDQQLHDAILGLPVFQQSGGFDKALYERLLRNQGFTATAFEEGLRQSLATQQLRDGVVDSTLITAAEQDQIVALLKQQRELQYLVLPLEKYVAQSTVDDAAIRDYFEANKSRFVNPEQAQLQFVELKLSQIAEGITLSEADLKASYEEQIAKYGRPEERQASHILVKLAPNAGEADVEQARAKAQQMVESIRSGAKSFEQLLNEVKADGSGQVEGGELGTVGKGMFDDPALENALFALKQPGDISEVVRMPAGFHLIRLDAISPAQTKPFEDVRDAVAKELRQQQAESRFYEITQNLANLAYEHPDSLELPAKSLGVAIQESDWFSRNGGEGIAANPKVLESAFGEDVLKRGLNSEPIELEHGHVAVIRSKGHRDATPRSLEEAREEIGKLLRETKAREALAKDIETMKSRAVQGIHLQTLANEFGATFKDAGLIGRDTPAVDRALLDVTFRLPQPESGKVALGSTALANGDQALLEVVRVVPGQKDALSADERKALAQQLAQQIGRKQFGGLLDSVRTKIKVVTHADRL</sequence>
<dbReference type="PANTHER" id="PTHR47529">
    <property type="entry name" value="PEPTIDYL-PROLYL CIS-TRANS ISOMERASE D"/>
    <property type="match status" value="1"/>
</dbReference>
<dbReference type="PROSITE" id="PS50198">
    <property type="entry name" value="PPIC_PPIASE_2"/>
    <property type="match status" value="1"/>
</dbReference>
<feature type="domain" description="PpiC" evidence="13">
    <location>
        <begin position="266"/>
        <end position="371"/>
    </location>
</feature>
<dbReference type="InterPro" id="IPR000297">
    <property type="entry name" value="PPIase_PpiC"/>
</dbReference>
<evidence type="ECO:0000256" key="10">
    <source>
        <dbReference type="ARBA" id="ARBA00042775"/>
    </source>
</evidence>
<dbReference type="InterPro" id="IPR052029">
    <property type="entry name" value="PpiD_chaperone"/>
</dbReference>
<dbReference type="AlphaFoldDB" id="W6MAW8"/>
<evidence type="ECO:0000256" key="1">
    <source>
        <dbReference type="ARBA" id="ARBA00004382"/>
    </source>
</evidence>
<evidence type="ECO:0000256" key="4">
    <source>
        <dbReference type="ARBA" id="ARBA00022692"/>
    </source>
</evidence>
<dbReference type="SUPFAM" id="SSF109998">
    <property type="entry name" value="Triger factor/SurA peptide-binding domain-like"/>
    <property type="match status" value="1"/>
</dbReference>
<evidence type="ECO:0000256" key="8">
    <source>
        <dbReference type="ARBA" id="ARBA00038408"/>
    </source>
</evidence>
<gene>
    <name evidence="14" type="ORF">BN873_770007</name>
</gene>
<dbReference type="STRING" id="1400863.BN873_770007"/>
<evidence type="ECO:0000256" key="2">
    <source>
        <dbReference type="ARBA" id="ARBA00022475"/>
    </source>
</evidence>
<keyword evidence="4 12" id="KW-0812">Transmembrane</keyword>
<evidence type="ECO:0000256" key="3">
    <source>
        <dbReference type="ARBA" id="ARBA00022519"/>
    </source>
</evidence>
<accession>W6MAW8</accession>
<dbReference type="EMBL" id="CBTJ020000088">
    <property type="protein sequence ID" value="CDI03974.1"/>
    <property type="molecule type" value="Genomic_DNA"/>
</dbReference>
<dbReference type="Pfam" id="PF13624">
    <property type="entry name" value="SurA_N_3"/>
    <property type="match status" value="1"/>
</dbReference>
<comment type="caution">
    <text evidence="14">The sequence shown here is derived from an EMBL/GenBank/DDBJ whole genome shotgun (WGS) entry which is preliminary data.</text>
</comment>
<dbReference type="OrthoDB" id="9812372at2"/>
<keyword evidence="6 12" id="KW-0472">Membrane</keyword>
<evidence type="ECO:0000256" key="12">
    <source>
        <dbReference type="SAM" id="Phobius"/>
    </source>
</evidence>
<dbReference type="Gene3D" id="3.10.50.40">
    <property type="match status" value="1"/>
</dbReference>
<dbReference type="SUPFAM" id="SSF54534">
    <property type="entry name" value="FKBP-like"/>
    <property type="match status" value="1"/>
</dbReference>
<organism evidence="14 15">
    <name type="scientific">Candidatus Competibacter denitrificans Run_A_D11</name>
    <dbReference type="NCBI Taxonomy" id="1400863"/>
    <lineage>
        <taxon>Bacteria</taxon>
        <taxon>Pseudomonadati</taxon>
        <taxon>Pseudomonadota</taxon>
        <taxon>Gammaproteobacteria</taxon>
        <taxon>Candidatus Competibacteraceae</taxon>
        <taxon>Candidatus Competibacter</taxon>
    </lineage>
</organism>
<evidence type="ECO:0000313" key="14">
    <source>
        <dbReference type="EMBL" id="CDI03974.1"/>
    </source>
</evidence>
<protein>
    <recommendedName>
        <fullName evidence="9">Periplasmic chaperone PpiD</fullName>
    </recommendedName>
    <alternativeName>
        <fullName evidence="10">Periplasmic folding chaperone</fullName>
    </alternativeName>
</protein>
<evidence type="ECO:0000256" key="6">
    <source>
        <dbReference type="ARBA" id="ARBA00023136"/>
    </source>
</evidence>
<dbReference type="Pfam" id="PF13145">
    <property type="entry name" value="Rotamase_2"/>
    <property type="match status" value="1"/>
</dbReference>
<evidence type="ECO:0000256" key="9">
    <source>
        <dbReference type="ARBA" id="ARBA00040743"/>
    </source>
</evidence>
<dbReference type="RefSeq" id="WP_048675463.1">
    <property type="nucleotide sequence ID" value="NZ_CBTJ020000088.1"/>
</dbReference>
<dbReference type="Gene3D" id="1.10.4030.10">
    <property type="entry name" value="Porin chaperone SurA, peptide-binding domain"/>
    <property type="match status" value="1"/>
</dbReference>
<keyword evidence="2" id="KW-1003">Cell membrane</keyword>
<evidence type="ECO:0000259" key="13">
    <source>
        <dbReference type="PROSITE" id="PS50198"/>
    </source>
</evidence>
<keyword evidence="15" id="KW-1185">Reference proteome</keyword>
<dbReference type="InterPro" id="IPR027304">
    <property type="entry name" value="Trigger_fact/SurA_dom_sf"/>
</dbReference>
<dbReference type="InterPro" id="IPR046357">
    <property type="entry name" value="PPIase_dom_sf"/>
</dbReference>
<feature type="transmembrane region" description="Helical" evidence="12">
    <location>
        <begin position="12"/>
        <end position="35"/>
    </location>
</feature>
<dbReference type="PANTHER" id="PTHR47529:SF1">
    <property type="entry name" value="PERIPLASMIC CHAPERONE PPID"/>
    <property type="match status" value="1"/>
</dbReference>
<keyword evidence="11 14" id="KW-0413">Isomerase</keyword>
<keyword evidence="11" id="KW-0697">Rotamase</keyword>
<dbReference type="GO" id="GO:0003755">
    <property type="term" value="F:peptidyl-prolyl cis-trans isomerase activity"/>
    <property type="evidence" value="ECO:0007669"/>
    <property type="project" value="UniProtKB-KW"/>
</dbReference>
<dbReference type="GO" id="GO:0005886">
    <property type="term" value="C:plasma membrane"/>
    <property type="evidence" value="ECO:0007669"/>
    <property type="project" value="UniProtKB-SubCell"/>
</dbReference>
<evidence type="ECO:0000256" key="7">
    <source>
        <dbReference type="ARBA" id="ARBA00023186"/>
    </source>
</evidence>